<sequence>MMFEYSGYKENYFQLGGGFKNETFFTLLEDNYDTSGIKKMYIKNILNEAKWEMVLFYENKIVTGTRLENRYVFRENRKRIVDKRLICGKLKGHHAQLTLVFEDGEQFVLCSEQDANKKMQHDYTKAIKELYKIL</sequence>
<protein>
    <submittedName>
        <fullName evidence="1">Uncharacterized protein</fullName>
    </submittedName>
</protein>
<dbReference type="RefSeq" id="WP_066465287.1">
    <property type="nucleotide sequence ID" value="NZ_MATO01000044.1"/>
</dbReference>
<gene>
    <name evidence="1" type="ORF">A6K76_12885</name>
</gene>
<reference evidence="1 2" key="1">
    <citation type="submission" date="2016-07" db="EMBL/GenBank/DDBJ databases">
        <title>Caryophanon latum genome sequencing.</title>
        <authorList>
            <person name="Verma A."/>
            <person name="Pal Y."/>
            <person name="Krishnamurthi S."/>
        </authorList>
    </citation>
    <scope>NUCLEOTIDE SEQUENCE [LARGE SCALE GENOMIC DNA]</scope>
    <source>
        <strain evidence="1 2">DSM 14151</strain>
    </source>
</reference>
<evidence type="ECO:0000313" key="2">
    <source>
        <dbReference type="Proteomes" id="UP000093482"/>
    </source>
</evidence>
<organism evidence="1 2">
    <name type="scientific">Caryophanon latum</name>
    <dbReference type="NCBI Taxonomy" id="33977"/>
    <lineage>
        <taxon>Bacteria</taxon>
        <taxon>Bacillati</taxon>
        <taxon>Bacillota</taxon>
        <taxon>Bacilli</taxon>
        <taxon>Bacillales</taxon>
        <taxon>Caryophanaceae</taxon>
        <taxon>Caryophanon</taxon>
    </lineage>
</organism>
<keyword evidence="2" id="KW-1185">Reference proteome</keyword>
<name>A0A1C0YPY7_9BACL</name>
<evidence type="ECO:0000313" key="1">
    <source>
        <dbReference type="EMBL" id="OCS89240.1"/>
    </source>
</evidence>
<proteinExistence type="predicted"/>
<dbReference type="Proteomes" id="UP000093482">
    <property type="component" value="Unassembled WGS sequence"/>
</dbReference>
<dbReference type="AlphaFoldDB" id="A0A1C0YPY7"/>
<comment type="caution">
    <text evidence="1">The sequence shown here is derived from an EMBL/GenBank/DDBJ whole genome shotgun (WGS) entry which is preliminary data.</text>
</comment>
<dbReference type="OrthoDB" id="2081658at2"/>
<accession>A0A1C0YPY7</accession>
<dbReference type="EMBL" id="MATO01000044">
    <property type="protein sequence ID" value="OCS89240.1"/>
    <property type="molecule type" value="Genomic_DNA"/>
</dbReference>